<dbReference type="InterPro" id="IPR001155">
    <property type="entry name" value="OxRdtase_FMN_N"/>
</dbReference>
<protein>
    <submittedName>
        <fullName evidence="7">NADH:flavin oxidoreductase/NADH oxidase</fullName>
    </submittedName>
</protein>
<proteinExistence type="predicted"/>
<reference evidence="7 8" key="1">
    <citation type="journal article" date="2009" name="Stand. Genomic Sci.">
        <title>Complete genome sequence of Actinosynnema mirum type strain (101).</title>
        <authorList>
            <person name="Land M."/>
            <person name="Lapidus A."/>
            <person name="Mayilraj S."/>
            <person name="Chen F."/>
            <person name="Copeland A."/>
            <person name="Del Rio T.G."/>
            <person name="Nolan M."/>
            <person name="Lucas S."/>
            <person name="Tice H."/>
            <person name="Cheng J.F."/>
            <person name="Chertkov O."/>
            <person name="Bruce D."/>
            <person name="Goodwin L."/>
            <person name="Pitluck S."/>
            <person name="Rohde M."/>
            <person name="Goker M."/>
            <person name="Pati A."/>
            <person name="Ivanova N."/>
            <person name="Mavromatis K."/>
            <person name="Chen A."/>
            <person name="Palaniappan K."/>
            <person name="Hauser L."/>
            <person name="Chang Y.J."/>
            <person name="Jeffries C.C."/>
            <person name="Brettin T."/>
            <person name="Detter J.C."/>
            <person name="Han C."/>
            <person name="Chain P."/>
            <person name="Tindall B.J."/>
            <person name="Bristow J."/>
            <person name="Eisen J.A."/>
            <person name="Markowitz V."/>
            <person name="Hugenholtz P."/>
            <person name="Kyrpides N.C."/>
            <person name="Klenk H.P."/>
        </authorList>
    </citation>
    <scope>NUCLEOTIDE SEQUENCE [LARGE SCALE GENOMIC DNA]</scope>
    <source>
        <strain evidence="8">ATCC 29888 / DSM 43827 / JCM 3225 / NBRC 14064 / NCIMB 13271 / NRRL B-12336 / IMRU 3971 / 101</strain>
    </source>
</reference>
<dbReference type="InterPro" id="IPR044152">
    <property type="entry name" value="YqjM-like"/>
</dbReference>
<dbReference type="PANTHER" id="PTHR43303:SF4">
    <property type="entry name" value="NADPH DEHYDROGENASE C23G7.10C-RELATED"/>
    <property type="match status" value="1"/>
</dbReference>
<dbReference type="InterPro" id="IPR013785">
    <property type="entry name" value="Aldolase_TIM"/>
</dbReference>
<dbReference type="PANTHER" id="PTHR43303">
    <property type="entry name" value="NADPH DEHYDROGENASE C23G7.10C-RELATED"/>
    <property type="match status" value="1"/>
</dbReference>
<dbReference type="HOGENOM" id="CLU_012153_0_1_11"/>
<dbReference type="eggNOG" id="COG1902">
    <property type="taxonomic scope" value="Bacteria"/>
</dbReference>
<organism evidence="7 8">
    <name type="scientific">Actinosynnema mirum (strain ATCC 29888 / DSM 43827 / JCM 3225 / NBRC 14064 / NCIMB 13271 / NRRL B-12336 / IMRU 3971 / 101)</name>
    <dbReference type="NCBI Taxonomy" id="446462"/>
    <lineage>
        <taxon>Bacteria</taxon>
        <taxon>Bacillati</taxon>
        <taxon>Actinomycetota</taxon>
        <taxon>Actinomycetes</taxon>
        <taxon>Pseudonocardiales</taxon>
        <taxon>Pseudonocardiaceae</taxon>
        <taxon>Actinosynnema</taxon>
    </lineage>
</organism>
<evidence type="ECO:0000256" key="5">
    <source>
        <dbReference type="ARBA" id="ARBA00023002"/>
    </source>
</evidence>
<gene>
    <name evidence="7" type="ordered locus">Amir_4277</name>
</gene>
<dbReference type="Gene3D" id="3.20.20.70">
    <property type="entry name" value="Aldolase class I"/>
    <property type="match status" value="1"/>
</dbReference>
<dbReference type="FunFam" id="3.20.20.70:FF:000262">
    <property type="entry name" value="NADH:flavin oxidoreductase"/>
    <property type="match status" value="1"/>
</dbReference>
<evidence type="ECO:0000256" key="2">
    <source>
        <dbReference type="ARBA" id="ARBA00022630"/>
    </source>
</evidence>
<dbReference type="STRING" id="446462.Amir_4277"/>
<keyword evidence="2" id="KW-0285">Flavoprotein</keyword>
<keyword evidence="5" id="KW-0560">Oxidoreductase</keyword>
<dbReference type="Proteomes" id="UP000002213">
    <property type="component" value="Chromosome"/>
</dbReference>
<dbReference type="KEGG" id="ami:Amir_4277"/>
<dbReference type="Pfam" id="PF00724">
    <property type="entry name" value="Oxidored_FMN"/>
    <property type="match status" value="1"/>
</dbReference>
<sequence>MTGTDPTGTPTRGAEALFRPHRLGPLHLPNRVVMAPMTREHSPDGVPGEDVARYYARHAAGGVGLIITEGVYLDDPASGPSSRTPRMHGDAALAGWRRVTDAVHAEGVPIVAQLWHVGAAPDASHWPVADFRPVTPSGVGPDGLPLTEPHTVLDQRGIDAITASYARAAAAAERAGFDGVELHAAHGYLIDQFLWSVTNRRTDGYGGDAVARTRFATEVIAAVRAAVPPDFPVFLRLSQWKGNAYDAKLADDPAALGRVLAPLVAAGVDVFHASTRRYWEPGFPGSDLNLAGWIKRLTGRPVVTVGSVGLDLDMVSSLSRPGQFGENEVSRTGIEPLLRRLERDEFDLVAVGRALLADPEWPRKVREGREDELAPFDPSALFTLG</sequence>
<dbReference type="CDD" id="cd04747">
    <property type="entry name" value="OYE_like_5_FMN"/>
    <property type="match status" value="1"/>
</dbReference>
<dbReference type="GO" id="GO:0003959">
    <property type="term" value="F:NADPH dehydrogenase activity"/>
    <property type="evidence" value="ECO:0007669"/>
    <property type="project" value="InterPro"/>
</dbReference>
<evidence type="ECO:0000313" key="7">
    <source>
        <dbReference type="EMBL" id="ACU38131.1"/>
    </source>
</evidence>
<evidence type="ECO:0000256" key="4">
    <source>
        <dbReference type="ARBA" id="ARBA00022857"/>
    </source>
</evidence>
<name>C6WIP1_ACTMD</name>
<accession>C6WIP1</accession>
<evidence type="ECO:0000256" key="1">
    <source>
        <dbReference type="ARBA" id="ARBA00001917"/>
    </source>
</evidence>
<keyword evidence="3" id="KW-0288">FMN</keyword>
<keyword evidence="8" id="KW-1185">Reference proteome</keyword>
<keyword evidence="4" id="KW-0521">NADP</keyword>
<feature type="domain" description="NADH:flavin oxidoreductase/NADH oxidase N-terminal" evidence="6">
    <location>
        <begin position="17"/>
        <end position="311"/>
    </location>
</feature>
<dbReference type="EMBL" id="CP001630">
    <property type="protein sequence ID" value="ACU38131.1"/>
    <property type="molecule type" value="Genomic_DNA"/>
</dbReference>
<evidence type="ECO:0000313" key="8">
    <source>
        <dbReference type="Proteomes" id="UP000002213"/>
    </source>
</evidence>
<dbReference type="RefSeq" id="WP_015803018.1">
    <property type="nucleotide sequence ID" value="NC_013093.1"/>
</dbReference>
<comment type="cofactor">
    <cofactor evidence="1">
        <name>FMN</name>
        <dbReference type="ChEBI" id="CHEBI:58210"/>
    </cofactor>
</comment>
<evidence type="ECO:0000259" key="6">
    <source>
        <dbReference type="Pfam" id="PF00724"/>
    </source>
</evidence>
<dbReference type="GO" id="GO:0050661">
    <property type="term" value="F:NADP binding"/>
    <property type="evidence" value="ECO:0007669"/>
    <property type="project" value="InterPro"/>
</dbReference>
<dbReference type="AlphaFoldDB" id="C6WIP1"/>
<dbReference type="OrthoDB" id="3169239at2"/>
<evidence type="ECO:0000256" key="3">
    <source>
        <dbReference type="ARBA" id="ARBA00022643"/>
    </source>
</evidence>
<dbReference type="GO" id="GO:0010181">
    <property type="term" value="F:FMN binding"/>
    <property type="evidence" value="ECO:0007669"/>
    <property type="project" value="InterPro"/>
</dbReference>
<dbReference type="SUPFAM" id="SSF51395">
    <property type="entry name" value="FMN-linked oxidoreductases"/>
    <property type="match status" value="1"/>
</dbReference>